<evidence type="ECO:0000259" key="9">
    <source>
        <dbReference type="Pfam" id="PF09402"/>
    </source>
</evidence>
<keyword evidence="4 8" id="KW-1133">Transmembrane helix</keyword>
<evidence type="ECO:0000256" key="5">
    <source>
        <dbReference type="ARBA" id="ARBA00023136"/>
    </source>
</evidence>
<feature type="transmembrane region" description="Helical" evidence="8">
    <location>
        <begin position="397"/>
        <end position="415"/>
    </location>
</feature>
<dbReference type="GO" id="GO:0005637">
    <property type="term" value="C:nuclear inner membrane"/>
    <property type="evidence" value="ECO:0007669"/>
    <property type="project" value="UniProtKB-SubCell"/>
</dbReference>
<dbReference type="Pfam" id="PF12949">
    <property type="entry name" value="HeH"/>
    <property type="match status" value="1"/>
</dbReference>
<dbReference type="GO" id="GO:0071763">
    <property type="term" value="P:nuclear membrane organization"/>
    <property type="evidence" value="ECO:0007669"/>
    <property type="project" value="TreeGrafter"/>
</dbReference>
<evidence type="ECO:0000256" key="8">
    <source>
        <dbReference type="SAM" id="Phobius"/>
    </source>
</evidence>
<feature type="region of interest" description="Disordered" evidence="7">
    <location>
        <begin position="744"/>
        <end position="786"/>
    </location>
</feature>
<sequence length="786" mass="88752">MMADIDEYLQVGFDPRNVTVPRLRSILVTHNIDYPSTAKKGELVELVNTHVLPHAAKLRAQKLKAKRSSLGFVNAGSADDSNIWDEQETRSRQSSYRRSMSPRKSSARIIKPEPEERAASSVRSPQKRTSRSVSRQLSHVDEDDNDDTIIDSRRASTLRSPQKRTSRSVSRQLSHFEEDDNDDTIIDDRRASTLRSPQKRTSRSVSRQLSHADDEPVGDGSSPASFRPTSRMSRRTVTPQIKSEPATEREDRPTYADYSRKYAVAQGKEQDDEDENEDEYDEHDRSVFTDDNPFQGGSSSPAPPVTPSSRRRTLGTDFSKSARSVASHKDTSSNKPQKPRKSEIFAPKSRQNSPDLALEPGEEFTIDEQLELESAQHRSRVAKAPRRIRKPVRRTTIWTPIFVLLMALLGTYGAWYRQEKLAVGYCGLGRPPRQLLPPEIAVPDMLVPFIEPQCEPCPQNAYCYEGFAVRCVSGFLLRPHPLSLRGLVPLPPSCEPDSEQERRVQAVADKVVEELRQRRAKYECGGLIDGTGHRKGSASILEPELKEAVGKKRNKRLSNEEFDALWEKAIGQVTTRDEVEVRVETTTEPAGSSPVTVRSLSSTSLARLPLTCAIKRSIWLGLARYRLAIGMLISLTLGTLYLRARYRRHVETSAQVPALVNLVLGRLADQRELGEEDLDDPWLFLPNLRDDVLRSIHSLSERDRIWQRVKAVVEQNSNVRTGQRESRNGEVGRAWEWIGPTKVDGARRRRSGRGPTSWTAESPGPEMSEVKSTTETKKWEETRPIY</sequence>
<keyword evidence="12" id="KW-1185">Reference proteome</keyword>
<dbReference type="Proteomes" id="UP000706124">
    <property type="component" value="Unassembled WGS sequence"/>
</dbReference>
<dbReference type="PANTHER" id="PTHR47808:SF2">
    <property type="entry name" value="LEM DOMAIN-CONTAINING PROTEIN 2"/>
    <property type="match status" value="1"/>
</dbReference>
<evidence type="ECO:0000259" key="10">
    <source>
        <dbReference type="Pfam" id="PF12949"/>
    </source>
</evidence>
<organism evidence="11 12">
    <name type="scientific">Claviceps pazoutovae</name>
    <dbReference type="NCBI Taxonomy" id="1649127"/>
    <lineage>
        <taxon>Eukaryota</taxon>
        <taxon>Fungi</taxon>
        <taxon>Dikarya</taxon>
        <taxon>Ascomycota</taxon>
        <taxon>Pezizomycotina</taxon>
        <taxon>Sordariomycetes</taxon>
        <taxon>Hypocreomycetidae</taxon>
        <taxon>Hypocreales</taxon>
        <taxon>Clavicipitaceae</taxon>
        <taxon>Claviceps</taxon>
    </lineage>
</organism>
<keyword evidence="3 8" id="KW-0812">Transmembrane</keyword>
<evidence type="ECO:0008006" key="13">
    <source>
        <dbReference type="Google" id="ProtNLM"/>
    </source>
</evidence>
<comment type="subcellular location">
    <subcellularLocation>
        <location evidence="1">Nucleus inner membrane</location>
    </subcellularLocation>
</comment>
<evidence type="ECO:0000256" key="7">
    <source>
        <dbReference type="SAM" id="MobiDB-lite"/>
    </source>
</evidence>
<dbReference type="Gene3D" id="1.10.720.30">
    <property type="entry name" value="SAP domain"/>
    <property type="match status" value="1"/>
</dbReference>
<feature type="compositionally biased region" description="Low complexity" evidence="7">
    <location>
        <begin position="92"/>
        <end position="103"/>
    </location>
</feature>
<dbReference type="CDD" id="cd12935">
    <property type="entry name" value="LEM_like"/>
    <property type="match status" value="1"/>
</dbReference>
<feature type="compositionally biased region" description="Basic and acidic residues" evidence="7">
    <location>
        <begin position="768"/>
        <end position="786"/>
    </location>
</feature>
<dbReference type="InterPro" id="IPR041885">
    <property type="entry name" value="MAN1_winged_helix_dom"/>
</dbReference>
<dbReference type="InterPro" id="IPR025856">
    <property type="entry name" value="HeH/LEM_domain"/>
</dbReference>
<feature type="transmembrane region" description="Helical" evidence="8">
    <location>
        <begin position="625"/>
        <end position="644"/>
    </location>
</feature>
<reference evidence="11 12" key="1">
    <citation type="journal article" date="2020" name="bioRxiv">
        <title>Whole genome comparisons of ergot fungi reveals the divergence and evolution of species within the genus Claviceps are the result of varying mechanisms driving genome evolution and host range expansion.</title>
        <authorList>
            <person name="Wyka S.A."/>
            <person name="Mondo S.J."/>
            <person name="Liu M."/>
            <person name="Dettman J."/>
            <person name="Nalam V."/>
            <person name="Broders K.D."/>
        </authorList>
    </citation>
    <scope>NUCLEOTIDE SEQUENCE [LARGE SCALE GENOMIC DNA]</scope>
    <source>
        <strain evidence="11 12">CCC 1485</strain>
    </source>
</reference>
<dbReference type="AlphaFoldDB" id="A0A9P7MKJ8"/>
<dbReference type="Pfam" id="PF09402">
    <property type="entry name" value="MSC"/>
    <property type="match status" value="1"/>
</dbReference>
<dbReference type="EMBL" id="SRPO01000002">
    <property type="protein sequence ID" value="KAG5949652.1"/>
    <property type="molecule type" value="Genomic_DNA"/>
</dbReference>
<feature type="domain" description="Man1/Src1-like C-terminal" evidence="9">
    <location>
        <begin position="404"/>
        <end position="740"/>
    </location>
</feature>
<keyword evidence="6" id="KW-0539">Nucleus</keyword>
<keyword evidence="2" id="KW-0597">Phosphoprotein</keyword>
<dbReference type="GO" id="GO:0034399">
    <property type="term" value="C:nuclear periphery"/>
    <property type="evidence" value="ECO:0007669"/>
    <property type="project" value="TreeGrafter"/>
</dbReference>
<feature type="compositionally biased region" description="Basic and acidic residues" evidence="7">
    <location>
        <begin position="245"/>
        <end position="260"/>
    </location>
</feature>
<dbReference type="Gene3D" id="1.10.10.1180">
    <property type="entry name" value="MAN1, winged-helix domain"/>
    <property type="match status" value="1"/>
</dbReference>
<keyword evidence="5 8" id="KW-0472">Membrane</keyword>
<feature type="compositionally biased region" description="Polar residues" evidence="7">
    <location>
        <begin position="222"/>
        <end position="241"/>
    </location>
</feature>
<dbReference type="InterPro" id="IPR044780">
    <property type="entry name" value="Heh2/Src1"/>
</dbReference>
<evidence type="ECO:0000256" key="1">
    <source>
        <dbReference type="ARBA" id="ARBA00004540"/>
    </source>
</evidence>
<feature type="region of interest" description="Disordered" evidence="7">
    <location>
        <begin position="84"/>
        <end position="358"/>
    </location>
</feature>
<dbReference type="GO" id="GO:0003682">
    <property type="term" value="F:chromatin binding"/>
    <property type="evidence" value="ECO:0007669"/>
    <property type="project" value="InterPro"/>
</dbReference>
<gene>
    <name evidence="11" type="ORF">E4U60_002190</name>
</gene>
<comment type="caution">
    <text evidence="11">The sequence shown here is derived from an EMBL/GenBank/DDBJ whole genome shotgun (WGS) entry which is preliminary data.</text>
</comment>
<dbReference type="InterPro" id="IPR018996">
    <property type="entry name" value="Man1/Src1-like_C"/>
</dbReference>
<feature type="domain" description="HeH/LEM" evidence="10">
    <location>
        <begin position="15"/>
        <end position="48"/>
    </location>
</feature>
<dbReference type="OrthoDB" id="2503928at2759"/>
<evidence type="ECO:0000256" key="2">
    <source>
        <dbReference type="ARBA" id="ARBA00022553"/>
    </source>
</evidence>
<dbReference type="InterPro" id="IPR036361">
    <property type="entry name" value="SAP_dom_sf"/>
</dbReference>
<dbReference type="GO" id="GO:0005783">
    <property type="term" value="C:endoplasmic reticulum"/>
    <property type="evidence" value="ECO:0007669"/>
    <property type="project" value="TreeGrafter"/>
</dbReference>
<evidence type="ECO:0000313" key="11">
    <source>
        <dbReference type="EMBL" id="KAG5949652.1"/>
    </source>
</evidence>
<feature type="compositionally biased region" description="Acidic residues" evidence="7">
    <location>
        <begin position="270"/>
        <end position="281"/>
    </location>
</feature>
<accession>A0A9P7MKJ8</accession>
<name>A0A9P7MKJ8_9HYPO</name>
<evidence type="ECO:0000313" key="12">
    <source>
        <dbReference type="Proteomes" id="UP000706124"/>
    </source>
</evidence>
<protein>
    <recommendedName>
        <fullName evidence="13">Inner nuclear membrane protein SRC1</fullName>
    </recommendedName>
</protein>
<evidence type="ECO:0000256" key="6">
    <source>
        <dbReference type="ARBA" id="ARBA00023242"/>
    </source>
</evidence>
<evidence type="ECO:0000256" key="3">
    <source>
        <dbReference type="ARBA" id="ARBA00022692"/>
    </source>
</evidence>
<proteinExistence type="predicted"/>
<dbReference type="PANTHER" id="PTHR47808">
    <property type="entry name" value="INNER NUCLEAR MEMBRANE PROTEIN HEH2-RELATED"/>
    <property type="match status" value="1"/>
</dbReference>
<evidence type="ECO:0000256" key="4">
    <source>
        <dbReference type="ARBA" id="ARBA00022989"/>
    </source>
</evidence>